<accession>A0A9X2R201</accession>
<evidence type="ECO:0000313" key="8">
    <source>
        <dbReference type="Proteomes" id="UP001155057"/>
    </source>
</evidence>
<dbReference type="Gene3D" id="3.40.50.150">
    <property type="entry name" value="Vaccinia Virus protein VP39"/>
    <property type="match status" value="1"/>
</dbReference>
<keyword evidence="1 6" id="KW-0489">Methyltransferase</keyword>
<comment type="caution">
    <text evidence="6">The sequence shown here is derived from an EMBL/GenBank/DDBJ whole genome shotgun (WGS) entry which is preliminary data.</text>
</comment>
<keyword evidence="3" id="KW-0949">S-adenosyl-L-methionine</keyword>
<feature type="domain" description="Methyltransferase" evidence="5">
    <location>
        <begin position="77"/>
        <end position="135"/>
    </location>
</feature>
<name>A0A9X2R201_9BACT</name>
<dbReference type="InterPro" id="IPR026170">
    <property type="entry name" value="FAM173A/B"/>
</dbReference>
<feature type="signal peptide" evidence="4">
    <location>
        <begin position="1"/>
        <end position="27"/>
    </location>
</feature>
<keyword evidence="4" id="KW-0732">Signal</keyword>
<dbReference type="PANTHER" id="PTHR13610">
    <property type="entry name" value="METHYLTRANSFERASE DOMAIN-CONTAINING PROTEIN"/>
    <property type="match status" value="1"/>
</dbReference>
<gene>
    <name evidence="7" type="ORF">GGP45_002571</name>
    <name evidence="6" type="ORF">GGP61_002071</name>
</gene>
<reference evidence="6" key="1">
    <citation type="submission" date="2022-08" db="EMBL/GenBank/DDBJ databases">
        <title>Genomic Encyclopedia of Type Strains, Phase V (KMG-V): Genome sequencing to study the core and pangenomes of soil and plant-associated prokaryotes.</title>
        <authorList>
            <person name="Whitman W."/>
        </authorList>
    </citation>
    <scope>NUCLEOTIDE SEQUENCE</scope>
    <source>
        <strain evidence="7">SP3026</strain>
        <strain evidence="6">SP3049</strain>
    </source>
</reference>
<sequence>MSRLRFLSVVLLALGLLLGHGPRSGYAQQTDTTAETTIPGLKMPPEQESDVPYVPTPKPVVDRMLELADVDETDVLYDLGSGDGRIVIRAARTHGARGVGIEIDPDLVKKARKNAKEAGVADLVEFRQGDLFEADISEATVVTLYLLPSVNQKLRPILFEQLSPGTPVVSHDFDMGRWTPDRTVDLEGDTVYRWTIPEEIPEDLDE</sequence>
<keyword evidence="2" id="KW-0808">Transferase</keyword>
<dbReference type="EMBL" id="JANUBL010000004">
    <property type="protein sequence ID" value="MCS4122213.1"/>
    <property type="molecule type" value="Genomic_DNA"/>
</dbReference>
<dbReference type="GO" id="GO:0032259">
    <property type="term" value="P:methylation"/>
    <property type="evidence" value="ECO:0007669"/>
    <property type="project" value="UniProtKB-KW"/>
</dbReference>
<evidence type="ECO:0000256" key="2">
    <source>
        <dbReference type="ARBA" id="ARBA00022679"/>
    </source>
</evidence>
<evidence type="ECO:0000313" key="7">
    <source>
        <dbReference type="EMBL" id="MCS4122213.1"/>
    </source>
</evidence>
<dbReference type="CDD" id="cd02440">
    <property type="entry name" value="AdoMet_MTases"/>
    <property type="match status" value="1"/>
</dbReference>
<organism evidence="6 8">
    <name type="scientific">Salinibacter ruber</name>
    <dbReference type="NCBI Taxonomy" id="146919"/>
    <lineage>
        <taxon>Bacteria</taxon>
        <taxon>Pseudomonadati</taxon>
        <taxon>Rhodothermota</taxon>
        <taxon>Rhodothermia</taxon>
        <taxon>Rhodothermales</taxon>
        <taxon>Salinibacteraceae</taxon>
        <taxon>Salinibacter</taxon>
    </lineage>
</organism>
<evidence type="ECO:0000256" key="4">
    <source>
        <dbReference type="SAM" id="SignalP"/>
    </source>
</evidence>
<evidence type="ECO:0000259" key="5">
    <source>
        <dbReference type="Pfam" id="PF13847"/>
    </source>
</evidence>
<proteinExistence type="predicted"/>
<evidence type="ECO:0000313" key="6">
    <source>
        <dbReference type="EMBL" id="MCS3710461.1"/>
    </source>
</evidence>
<dbReference type="AlphaFoldDB" id="A0A9X2R201"/>
<dbReference type="RefSeq" id="WP_013061599.1">
    <property type="nucleotide sequence ID" value="NZ_CALTSM010000009.1"/>
</dbReference>
<dbReference type="PANTHER" id="PTHR13610:SF11">
    <property type="entry name" value="METHYLTRANSFERASE DOMAIN-CONTAINING PROTEIN"/>
    <property type="match status" value="1"/>
</dbReference>
<protein>
    <submittedName>
        <fullName evidence="6">SAM-dependent methyltransferase</fullName>
    </submittedName>
</protein>
<evidence type="ECO:0000256" key="3">
    <source>
        <dbReference type="ARBA" id="ARBA00022691"/>
    </source>
</evidence>
<dbReference type="Proteomes" id="UP001155144">
    <property type="component" value="Unassembled WGS sequence"/>
</dbReference>
<dbReference type="GO" id="GO:0016279">
    <property type="term" value="F:protein-lysine N-methyltransferase activity"/>
    <property type="evidence" value="ECO:0007669"/>
    <property type="project" value="InterPro"/>
</dbReference>
<dbReference type="Proteomes" id="UP001155057">
    <property type="component" value="Unassembled WGS sequence"/>
</dbReference>
<dbReference type="InterPro" id="IPR025714">
    <property type="entry name" value="Methyltranfer_dom"/>
</dbReference>
<dbReference type="SUPFAM" id="SSF53335">
    <property type="entry name" value="S-adenosyl-L-methionine-dependent methyltransferases"/>
    <property type="match status" value="1"/>
</dbReference>
<dbReference type="EMBL" id="JANUAE010000006">
    <property type="protein sequence ID" value="MCS3710461.1"/>
    <property type="molecule type" value="Genomic_DNA"/>
</dbReference>
<feature type="chain" id="PRO_5041155404" evidence="4">
    <location>
        <begin position="28"/>
        <end position="206"/>
    </location>
</feature>
<dbReference type="Pfam" id="PF13847">
    <property type="entry name" value="Methyltransf_31"/>
    <property type="match status" value="1"/>
</dbReference>
<dbReference type="InterPro" id="IPR029063">
    <property type="entry name" value="SAM-dependent_MTases_sf"/>
</dbReference>
<evidence type="ECO:0000256" key="1">
    <source>
        <dbReference type="ARBA" id="ARBA00022603"/>
    </source>
</evidence>